<dbReference type="InterPro" id="IPR000182">
    <property type="entry name" value="GNAT_dom"/>
</dbReference>
<keyword evidence="1" id="KW-0808">Transferase</keyword>
<feature type="domain" description="N-acetyltransferase" evidence="3">
    <location>
        <begin position="3"/>
        <end position="160"/>
    </location>
</feature>
<dbReference type="Pfam" id="PF00583">
    <property type="entry name" value="Acetyltransf_1"/>
    <property type="match status" value="1"/>
</dbReference>
<accession>A0ABT1NY97</accession>
<comment type="caution">
    <text evidence="4">The sequence shown here is derived from an EMBL/GenBank/DDBJ whole genome shotgun (WGS) entry which is preliminary data.</text>
</comment>
<dbReference type="Gene3D" id="3.40.630.30">
    <property type="match status" value="1"/>
</dbReference>
<name>A0ABT1NY97_9MICC</name>
<sequence length="160" mass="17355">MTIELRVMPAERFAAWLEESRRGYEQSRIESGESTEVAAQKARAGFAASFPDGQIAPGQLVYDVVALDGNGASTVVGYLWISQTGDRADAWWVSDIEIHEDYRGKGYGRAAMQLAEGAAAKQGAATLGLNVFGYNTVAHDLYESLGYETVSTQMRKPVGQ</sequence>
<keyword evidence="2" id="KW-0012">Acyltransferase</keyword>
<dbReference type="CDD" id="cd04301">
    <property type="entry name" value="NAT_SF"/>
    <property type="match status" value="1"/>
</dbReference>
<evidence type="ECO:0000259" key="3">
    <source>
        <dbReference type="PROSITE" id="PS51186"/>
    </source>
</evidence>
<dbReference type="PANTHER" id="PTHR43420">
    <property type="entry name" value="ACETYLTRANSFERASE"/>
    <property type="match status" value="1"/>
</dbReference>
<dbReference type="EMBL" id="JANFLP010000018">
    <property type="protein sequence ID" value="MCQ1951489.1"/>
    <property type="molecule type" value="Genomic_DNA"/>
</dbReference>
<dbReference type="InterPro" id="IPR050680">
    <property type="entry name" value="YpeA/RimI_acetyltransf"/>
</dbReference>
<reference evidence="4 5" key="1">
    <citation type="submission" date="2022-07" db="EMBL/GenBank/DDBJ databases">
        <title>Novel species in genus Arthrobacter.</title>
        <authorList>
            <person name="Liu Y."/>
        </authorList>
    </citation>
    <scope>NUCLEOTIDE SEQUENCE [LARGE SCALE GENOMIC DNA]</scope>
    <source>
        <strain evidence="5">zg-Y859</strain>
    </source>
</reference>
<evidence type="ECO:0000256" key="2">
    <source>
        <dbReference type="ARBA" id="ARBA00023315"/>
    </source>
</evidence>
<evidence type="ECO:0000256" key="1">
    <source>
        <dbReference type="ARBA" id="ARBA00022679"/>
    </source>
</evidence>
<dbReference type="Proteomes" id="UP001206924">
    <property type="component" value="Unassembled WGS sequence"/>
</dbReference>
<keyword evidence="5" id="KW-1185">Reference proteome</keyword>
<evidence type="ECO:0000313" key="5">
    <source>
        <dbReference type="Proteomes" id="UP001206924"/>
    </source>
</evidence>
<dbReference type="PROSITE" id="PS51186">
    <property type="entry name" value="GNAT"/>
    <property type="match status" value="1"/>
</dbReference>
<organism evidence="4 5">
    <name type="scientific">Arthrobacter jinronghuae</name>
    <dbReference type="NCBI Taxonomy" id="2964609"/>
    <lineage>
        <taxon>Bacteria</taxon>
        <taxon>Bacillati</taxon>
        <taxon>Actinomycetota</taxon>
        <taxon>Actinomycetes</taxon>
        <taxon>Micrococcales</taxon>
        <taxon>Micrococcaceae</taxon>
        <taxon>Arthrobacter</taxon>
    </lineage>
</organism>
<dbReference type="RefSeq" id="WP_255866515.1">
    <property type="nucleotide sequence ID" value="NZ_CP104263.1"/>
</dbReference>
<dbReference type="InterPro" id="IPR016181">
    <property type="entry name" value="Acyl_CoA_acyltransferase"/>
</dbReference>
<gene>
    <name evidence="4" type="ORF">NNX28_16325</name>
</gene>
<protein>
    <submittedName>
        <fullName evidence="4">GNAT family N-acetyltransferase</fullName>
    </submittedName>
</protein>
<evidence type="ECO:0000313" key="4">
    <source>
        <dbReference type="EMBL" id="MCQ1951489.1"/>
    </source>
</evidence>
<dbReference type="SUPFAM" id="SSF55729">
    <property type="entry name" value="Acyl-CoA N-acyltransferases (Nat)"/>
    <property type="match status" value="1"/>
</dbReference>
<dbReference type="PANTHER" id="PTHR43420:SF12">
    <property type="entry name" value="N-ACETYLTRANSFERASE DOMAIN-CONTAINING PROTEIN"/>
    <property type="match status" value="1"/>
</dbReference>
<proteinExistence type="predicted"/>